<comment type="caution">
    <text evidence="1">The sequence shown here is derived from an EMBL/GenBank/DDBJ whole genome shotgun (WGS) entry which is preliminary data.</text>
</comment>
<gene>
    <name evidence="1" type="ORF">EVAR_48004_1</name>
</gene>
<accession>A0A4C1XP87</accession>
<evidence type="ECO:0000313" key="2">
    <source>
        <dbReference type="Proteomes" id="UP000299102"/>
    </source>
</evidence>
<evidence type="ECO:0000313" key="1">
    <source>
        <dbReference type="EMBL" id="GBP65298.1"/>
    </source>
</evidence>
<proteinExistence type="predicted"/>
<protein>
    <submittedName>
        <fullName evidence="1">Uncharacterized protein</fullName>
    </submittedName>
</protein>
<reference evidence="1 2" key="1">
    <citation type="journal article" date="2019" name="Commun. Biol.">
        <title>The bagworm genome reveals a unique fibroin gene that provides high tensile strength.</title>
        <authorList>
            <person name="Kono N."/>
            <person name="Nakamura H."/>
            <person name="Ohtoshi R."/>
            <person name="Tomita M."/>
            <person name="Numata K."/>
            <person name="Arakawa K."/>
        </authorList>
    </citation>
    <scope>NUCLEOTIDE SEQUENCE [LARGE SCALE GENOMIC DNA]</scope>
</reference>
<organism evidence="1 2">
    <name type="scientific">Eumeta variegata</name>
    <name type="common">Bagworm moth</name>
    <name type="synonym">Eumeta japonica</name>
    <dbReference type="NCBI Taxonomy" id="151549"/>
    <lineage>
        <taxon>Eukaryota</taxon>
        <taxon>Metazoa</taxon>
        <taxon>Ecdysozoa</taxon>
        <taxon>Arthropoda</taxon>
        <taxon>Hexapoda</taxon>
        <taxon>Insecta</taxon>
        <taxon>Pterygota</taxon>
        <taxon>Neoptera</taxon>
        <taxon>Endopterygota</taxon>
        <taxon>Lepidoptera</taxon>
        <taxon>Glossata</taxon>
        <taxon>Ditrysia</taxon>
        <taxon>Tineoidea</taxon>
        <taxon>Psychidae</taxon>
        <taxon>Oiketicinae</taxon>
        <taxon>Eumeta</taxon>
    </lineage>
</organism>
<dbReference type="Proteomes" id="UP000299102">
    <property type="component" value="Unassembled WGS sequence"/>
</dbReference>
<keyword evidence="2" id="KW-1185">Reference proteome</keyword>
<dbReference type="AlphaFoldDB" id="A0A4C1XP87"/>
<sequence>MVHILLGDVQDKLRMNMETEICKTIRHKDTAPSSRNGNGPATLIIEPIIAEEERRGKRFLSGDHERHNVLWASSGWMVDGGWWTRHLGIGSDERESIRDGPSSQTLRGAGATPVRAKAVHKYKSHVLLKKEGHVQLPQVWCRASGELKRPADGHVSWNFVTKLSEIAGVVCKDKNIQSASGYFLLPTTLLE</sequence>
<dbReference type="EMBL" id="BGZK01000925">
    <property type="protein sequence ID" value="GBP65298.1"/>
    <property type="molecule type" value="Genomic_DNA"/>
</dbReference>
<name>A0A4C1XP87_EUMVA</name>